<evidence type="ECO:0000259" key="4">
    <source>
        <dbReference type="PROSITE" id="PS50045"/>
    </source>
</evidence>
<dbReference type="InterPro" id="IPR027417">
    <property type="entry name" value="P-loop_NTPase"/>
</dbReference>
<keyword evidence="2" id="KW-0067">ATP-binding</keyword>
<dbReference type="PROSITE" id="PS00675">
    <property type="entry name" value="SIGMA54_INTERACT_1"/>
    <property type="match status" value="1"/>
</dbReference>
<dbReference type="InterPro" id="IPR003593">
    <property type="entry name" value="AAA+_ATPase"/>
</dbReference>
<dbReference type="Pfam" id="PF25601">
    <property type="entry name" value="AAA_lid_14"/>
    <property type="match status" value="1"/>
</dbReference>
<gene>
    <name evidence="5" type="ORF">H9736_09055</name>
</gene>
<dbReference type="CDD" id="cd00009">
    <property type="entry name" value="AAA"/>
    <property type="match status" value="1"/>
</dbReference>
<comment type="caution">
    <text evidence="5">The sequence shown here is derived from an EMBL/GenBank/DDBJ whole genome shotgun (WGS) entry which is preliminary data.</text>
</comment>
<dbReference type="SUPFAM" id="SSF52540">
    <property type="entry name" value="P-loop containing nucleoside triphosphate hydrolases"/>
    <property type="match status" value="1"/>
</dbReference>
<dbReference type="InterPro" id="IPR025943">
    <property type="entry name" value="Sigma_54_int_dom_ATP-bd_2"/>
</dbReference>
<dbReference type="PANTHER" id="PTHR32071">
    <property type="entry name" value="TRANSCRIPTIONAL REGULATORY PROTEIN"/>
    <property type="match status" value="1"/>
</dbReference>
<evidence type="ECO:0000313" key="5">
    <source>
        <dbReference type="EMBL" id="HIX66382.1"/>
    </source>
</evidence>
<feature type="compositionally biased region" description="Low complexity" evidence="3">
    <location>
        <begin position="583"/>
        <end position="602"/>
    </location>
</feature>
<dbReference type="PROSITE" id="PS50045">
    <property type="entry name" value="SIGMA54_INTERACT_4"/>
    <property type="match status" value="1"/>
</dbReference>
<reference evidence="5" key="2">
    <citation type="submission" date="2021-04" db="EMBL/GenBank/DDBJ databases">
        <authorList>
            <person name="Gilroy R."/>
        </authorList>
    </citation>
    <scope>NUCLEOTIDE SEQUENCE</scope>
    <source>
        <strain evidence="5">CHK188-5543</strain>
    </source>
</reference>
<sequence>MTPKVAILTFARPWGPHLTSILRRVFGQALEIDVYCGQSNPVRSPVHADLILVAEAITYYAARQFFDPNTPVVYLTPTITKAQAQRIREIPAGTRVLVANDTDSSTAETITNFQMVGLTHLEYFPLTRSAVPADPLPRVAVTPGEPGYVPSYIRQVINIGQRVIDPQTVTEIAVYLGLEPLLSQEGFLSYVQEVCSFRNSLNYLLDRNTATSGAFLSLMDKLEEGMLLLDRAGLVRSSNRQAAQILGPQLQAGARIEKLLPCQLTREFSAIQTDTEVQILDLGGTLVSFRILPIQTGDLPSGALVELSAFEEKERQQRLLRRRIRQQGHTAKRTFADIVSVSPAMRELKETAGRHARSGATILITGESGTGKELLAQAIHNASDRREGPFVALNCAALPRELLESELFGYEEGAFTGARRGGKAGLFALAHTGTILLDEIGDMDLNLQARILRVLEEREVQRIGGDATLPVDIRVIAATNQNLWQLMEAGRFRRDLYYRLSVVPLEVPPLRQRPQDILPLFDHFARQKGRTFTLTLQAQRYLLGYPWYGNVRELRNWVEYLAALPAGNLDVRDLAPLSHSWTPQAAPQAAPQAQPAAPQPAAGSRQALIDRELEAFLGQIAGREAGYYLVLRELAAAPAGLGRHVLAQRLAARGDKLSELEIRRLTAQLATAGMLLPGAGRLGSRITPLGCAALERLAQDPVLGKLLGRLDN</sequence>
<feature type="domain" description="Sigma-54 factor interaction" evidence="4">
    <location>
        <begin position="338"/>
        <end position="563"/>
    </location>
</feature>
<dbReference type="PANTHER" id="PTHR32071:SF81">
    <property type="entry name" value="PROPIONATE CATABOLISM OPERON REGULATORY PROTEIN"/>
    <property type="match status" value="1"/>
</dbReference>
<name>A0A9D1WT29_9FIRM</name>
<dbReference type="FunFam" id="3.40.50.300:FF:000006">
    <property type="entry name" value="DNA-binding transcriptional regulator NtrC"/>
    <property type="match status" value="1"/>
</dbReference>
<dbReference type="InterPro" id="IPR002078">
    <property type="entry name" value="Sigma_54_int"/>
</dbReference>
<dbReference type="InterPro" id="IPR058031">
    <property type="entry name" value="AAA_lid_NorR"/>
</dbReference>
<dbReference type="EMBL" id="DXES01000190">
    <property type="protein sequence ID" value="HIX66382.1"/>
    <property type="molecule type" value="Genomic_DNA"/>
</dbReference>
<dbReference type="Gene3D" id="3.40.50.300">
    <property type="entry name" value="P-loop containing nucleotide triphosphate hydrolases"/>
    <property type="match status" value="1"/>
</dbReference>
<dbReference type="Proteomes" id="UP000886800">
    <property type="component" value="Unassembled WGS sequence"/>
</dbReference>
<dbReference type="Gene3D" id="1.10.8.60">
    <property type="match status" value="1"/>
</dbReference>
<reference evidence="5" key="1">
    <citation type="journal article" date="2021" name="PeerJ">
        <title>Extensive microbial diversity within the chicken gut microbiome revealed by metagenomics and culture.</title>
        <authorList>
            <person name="Gilroy R."/>
            <person name="Ravi A."/>
            <person name="Getino M."/>
            <person name="Pursley I."/>
            <person name="Horton D.L."/>
            <person name="Alikhan N.F."/>
            <person name="Baker D."/>
            <person name="Gharbi K."/>
            <person name="Hall N."/>
            <person name="Watson M."/>
            <person name="Adriaenssens E.M."/>
            <person name="Foster-Nyarko E."/>
            <person name="Jarju S."/>
            <person name="Secka A."/>
            <person name="Antonio M."/>
            <person name="Oren A."/>
            <person name="Chaudhuri R.R."/>
            <person name="La Ragione R."/>
            <person name="Hildebrand F."/>
            <person name="Pallen M.J."/>
        </authorList>
    </citation>
    <scope>NUCLEOTIDE SEQUENCE</scope>
    <source>
        <strain evidence="5">CHK188-5543</strain>
    </source>
</reference>
<evidence type="ECO:0000256" key="2">
    <source>
        <dbReference type="ARBA" id="ARBA00022840"/>
    </source>
</evidence>
<organism evidence="5 6">
    <name type="scientific">Candidatus Anaerotruncus excrementipullorum</name>
    <dbReference type="NCBI Taxonomy" id="2838465"/>
    <lineage>
        <taxon>Bacteria</taxon>
        <taxon>Bacillati</taxon>
        <taxon>Bacillota</taxon>
        <taxon>Clostridia</taxon>
        <taxon>Eubacteriales</taxon>
        <taxon>Oscillospiraceae</taxon>
        <taxon>Anaerotruncus</taxon>
    </lineage>
</organism>
<dbReference type="GO" id="GO:0005524">
    <property type="term" value="F:ATP binding"/>
    <property type="evidence" value="ECO:0007669"/>
    <property type="project" value="UniProtKB-KW"/>
</dbReference>
<dbReference type="GO" id="GO:0006355">
    <property type="term" value="P:regulation of DNA-templated transcription"/>
    <property type="evidence" value="ECO:0007669"/>
    <property type="project" value="InterPro"/>
</dbReference>
<dbReference type="Pfam" id="PF00158">
    <property type="entry name" value="Sigma54_activat"/>
    <property type="match status" value="1"/>
</dbReference>
<dbReference type="AlphaFoldDB" id="A0A9D1WT29"/>
<evidence type="ECO:0000256" key="3">
    <source>
        <dbReference type="SAM" id="MobiDB-lite"/>
    </source>
</evidence>
<protein>
    <submittedName>
        <fullName evidence="5">Sigma 54-interacting transcriptional regulator</fullName>
    </submittedName>
</protein>
<evidence type="ECO:0000313" key="6">
    <source>
        <dbReference type="Proteomes" id="UP000886800"/>
    </source>
</evidence>
<feature type="region of interest" description="Disordered" evidence="3">
    <location>
        <begin position="582"/>
        <end position="602"/>
    </location>
</feature>
<dbReference type="SMART" id="SM00382">
    <property type="entry name" value="AAA"/>
    <property type="match status" value="1"/>
</dbReference>
<proteinExistence type="predicted"/>
<keyword evidence="1" id="KW-0547">Nucleotide-binding</keyword>
<evidence type="ECO:0000256" key="1">
    <source>
        <dbReference type="ARBA" id="ARBA00022741"/>
    </source>
</evidence>
<accession>A0A9D1WT29</accession>
<dbReference type="InterPro" id="IPR025662">
    <property type="entry name" value="Sigma_54_int_dom_ATP-bd_1"/>
</dbReference>
<dbReference type="PROSITE" id="PS00676">
    <property type="entry name" value="SIGMA54_INTERACT_2"/>
    <property type="match status" value="1"/>
</dbReference>